<proteinExistence type="predicted"/>
<reference evidence="2" key="2">
    <citation type="submission" date="2020-07" db="EMBL/GenBank/DDBJ databases">
        <authorList>
            <consortium name="NCBI Pathogen Detection Project"/>
        </authorList>
    </citation>
    <scope>NUCLEOTIDE SEQUENCE</scope>
    <source>
        <strain evidence="2">C8</strain>
    </source>
</reference>
<dbReference type="EMBL" id="DACTCB010000017">
    <property type="protein sequence ID" value="HAT4308816.1"/>
    <property type="molecule type" value="Genomic_DNA"/>
</dbReference>
<reference evidence="2" key="1">
    <citation type="journal article" date="2018" name="Genome Biol.">
        <title>SKESA: strategic k-mer extension for scrupulous assemblies.</title>
        <authorList>
            <person name="Souvorov A."/>
            <person name="Agarwala R."/>
            <person name="Lipman D.J."/>
        </authorList>
    </citation>
    <scope>NUCLEOTIDE SEQUENCE</scope>
    <source>
        <strain evidence="2">C8</strain>
    </source>
</reference>
<feature type="transmembrane region" description="Helical" evidence="1">
    <location>
        <begin position="108"/>
        <end position="141"/>
    </location>
</feature>
<evidence type="ECO:0000313" key="2">
    <source>
        <dbReference type="EMBL" id="HAT4308816.1"/>
    </source>
</evidence>
<keyword evidence="1" id="KW-0812">Transmembrane</keyword>
<gene>
    <name evidence="2" type="ORF">I9080_002655</name>
</gene>
<comment type="caution">
    <text evidence="2">The sequence shown here is derived from an EMBL/GenBank/DDBJ whole genome shotgun (WGS) entry which is preliminary data.</text>
</comment>
<sequence>MAKKSSKKFLKEANAQIILFVLVMIIMRMVVLNFMSEISGIEFEELSKARIYNGDITATLFLERLVNFFGNFILETYKGITLLAIINVFVASYILTKKDFTGNFYFNLIIAYLFSTIITVFLLLAGIILFFCIMQCMVVINSLKVDVSSEILWLAISLLVGIVFIKYFRKSVVFSLLAFLIISVYTSYYTDIGKKAINTDYTQYSLEEFANNLNLVGNKSM</sequence>
<feature type="transmembrane region" description="Helical" evidence="1">
    <location>
        <begin position="12"/>
        <end position="31"/>
    </location>
</feature>
<dbReference type="AlphaFoldDB" id="A0A8H9QZH3"/>
<feature type="transmembrane region" description="Helical" evidence="1">
    <location>
        <begin position="77"/>
        <end position="96"/>
    </location>
</feature>
<name>A0A8H9QZH3_CLOPF</name>
<organism evidence="2">
    <name type="scientific">Clostridium perfringens</name>
    <dbReference type="NCBI Taxonomy" id="1502"/>
    <lineage>
        <taxon>Bacteria</taxon>
        <taxon>Bacillati</taxon>
        <taxon>Bacillota</taxon>
        <taxon>Clostridia</taxon>
        <taxon>Eubacteriales</taxon>
        <taxon>Clostridiaceae</taxon>
        <taxon>Clostridium</taxon>
    </lineage>
</organism>
<feature type="transmembrane region" description="Helical" evidence="1">
    <location>
        <begin position="147"/>
        <end position="165"/>
    </location>
</feature>
<dbReference type="RefSeq" id="WP_283681730.1">
    <property type="nucleotide sequence ID" value="NZ_CATNWN010000007.1"/>
</dbReference>
<evidence type="ECO:0000256" key="1">
    <source>
        <dbReference type="SAM" id="Phobius"/>
    </source>
</evidence>
<feature type="transmembrane region" description="Helical" evidence="1">
    <location>
        <begin position="172"/>
        <end position="190"/>
    </location>
</feature>
<keyword evidence="1" id="KW-1133">Transmembrane helix</keyword>
<dbReference type="Proteomes" id="UP000859547">
    <property type="component" value="Unassembled WGS sequence"/>
</dbReference>
<keyword evidence="1" id="KW-0472">Membrane</keyword>
<accession>A0A8H9QZH3</accession>
<protein>
    <submittedName>
        <fullName evidence="2">Uncharacterized protein</fullName>
    </submittedName>
</protein>